<dbReference type="EMBL" id="MEVD01000013">
    <property type="protein sequence ID" value="OGC53651.1"/>
    <property type="molecule type" value="Genomic_DNA"/>
</dbReference>
<organism evidence="2 3">
    <name type="scientific">candidate division WWE3 bacterium RIFCSPHIGHO2_02_FULL_38_14</name>
    <dbReference type="NCBI Taxonomy" id="1802620"/>
    <lineage>
        <taxon>Bacteria</taxon>
        <taxon>Katanobacteria</taxon>
    </lineage>
</organism>
<evidence type="ECO:0000313" key="2">
    <source>
        <dbReference type="EMBL" id="OGC53651.1"/>
    </source>
</evidence>
<comment type="caution">
    <text evidence="2">The sequence shown here is derived from an EMBL/GenBank/DDBJ whole genome shotgun (WGS) entry which is preliminary data.</text>
</comment>
<dbReference type="AlphaFoldDB" id="A0A1F4V8S3"/>
<reference evidence="2 3" key="1">
    <citation type="journal article" date="2016" name="Nat. Commun.">
        <title>Thousands of microbial genomes shed light on interconnected biogeochemical processes in an aquifer system.</title>
        <authorList>
            <person name="Anantharaman K."/>
            <person name="Brown C.T."/>
            <person name="Hug L.A."/>
            <person name="Sharon I."/>
            <person name="Castelle C.J."/>
            <person name="Probst A.J."/>
            <person name="Thomas B.C."/>
            <person name="Singh A."/>
            <person name="Wilkins M.J."/>
            <person name="Karaoz U."/>
            <person name="Brodie E.L."/>
            <person name="Williams K.H."/>
            <person name="Hubbard S.S."/>
            <person name="Banfield J.F."/>
        </authorList>
    </citation>
    <scope>NUCLEOTIDE SEQUENCE [LARGE SCALE GENOMIC DNA]</scope>
</reference>
<evidence type="ECO:0000256" key="1">
    <source>
        <dbReference type="SAM" id="Phobius"/>
    </source>
</evidence>
<dbReference type="Proteomes" id="UP000178127">
    <property type="component" value="Unassembled WGS sequence"/>
</dbReference>
<accession>A0A1F4V8S3</accession>
<keyword evidence="1" id="KW-0812">Transmembrane</keyword>
<proteinExistence type="predicted"/>
<evidence type="ECO:0000313" key="3">
    <source>
        <dbReference type="Proteomes" id="UP000178127"/>
    </source>
</evidence>
<protein>
    <submittedName>
        <fullName evidence="2">Uncharacterized protein</fullName>
    </submittedName>
</protein>
<keyword evidence="1" id="KW-0472">Membrane</keyword>
<name>A0A1F4V8S3_UNCKA</name>
<dbReference type="STRING" id="1802620.A3D91_04395"/>
<sequence>MDNNKSKDIRITLTTILLIVLIGTAVHFWQNYEKSKTSNTELLVQNTIEEDKFIENNVAGITSTSLDPAAAPESSQAESLDMASSSDVETEVVFVPSGLFTEEEKSDLNNKLIEPFLDFQKDSNILTLTLEIEKSSLEDAGYKYKISYINKGGSNGGMLFGLNSPLEWWLPDCLNGCIFSDSFKEKYPEIVEQSE</sequence>
<keyword evidence="1" id="KW-1133">Transmembrane helix</keyword>
<gene>
    <name evidence="2" type="ORF">A3D91_04395</name>
</gene>
<feature type="transmembrane region" description="Helical" evidence="1">
    <location>
        <begin position="12"/>
        <end position="29"/>
    </location>
</feature>